<evidence type="ECO:0008006" key="5">
    <source>
        <dbReference type="Google" id="ProtNLM"/>
    </source>
</evidence>
<evidence type="ECO:0000313" key="4">
    <source>
        <dbReference type="Proteomes" id="UP000216454"/>
    </source>
</evidence>
<dbReference type="RefSeq" id="WP_157847252.1">
    <property type="nucleotide sequence ID" value="NZ_MWWQ01000005.1"/>
</dbReference>
<sequence length="135" mass="13663">MTPITKSRIQAGITQAATMLLTVLAWIAAQGSNPMPGLVPERTWQAVTLVAALAIGIWNGWKNQNWTGAAVAAQSLLDQIKSGDQTQDEAAVSTPGVDASGDATPLSTDVTPSMTGETLPTGAASTGDVSTGATA</sequence>
<comment type="caution">
    <text evidence="3">The sequence shown here is derived from an EMBL/GenBank/DDBJ whole genome shotgun (WGS) entry which is preliminary data.</text>
</comment>
<protein>
    <recommendedName>
        <fullName evidence="5">Holin</fullName>
    </recommendedName>
</protein>
<dbReference type="EMBL" id="MWWQ01000005">
    <property type="protein sequence ID" value="OZG52754.1"/>
    <property type="molecule type" value="Genomic_DNA"/>
</dbReference>
<keyword evidence="2" id="KW-1133">Transmembrane helix</keyword>
<evidence type="ECO:0000313" key="3">
    <source>
        <dbReference type="EMBL" id="OZG52754.1"/>
    </source>
</evidence>
<proteinExistence type="predicted"/>
<organism evidence="3 4">
    <name type="scientific">Pseudoscardovia suis</name>
    <dbReference type="NCBI Taxonomy" id="987063"/>
    <lineage>
        <taxon>Bacteria</taxon>
        <taxon>Bacillati</taxon>
        <taxon>Actinomycetota</taxon>
        <taxon>Actinomycetes</taxon>
        <taxon>Bifidobacteriales</taxon>
        <taxon>Bifidobacteriaceae</taxon>
        <taxon>Pseudoscardovia</taxon>
    </lineage>
</organism>
<evidence type="ECO:0000256" key="2">
    <source>
        <dbReference type="SAM" id="Phobius"/>
    </source>
</evidence>
<feature type="compositionally biased region" description="Polar residues" evidence="1">
    <location>
        <begin position="105"/>
        <end position="135"/>
    </location>
</feature>
<name>A0A261F0V3_9BIFI</name>
<feature type="region of interest" description="Disordered" evidence="1">
    <location>
        <begin position="82"/>
        <end position="135"/>
    </location>
</feature>
<gene>
    <name evidence="3" type="ORF">PSSU_0372</name>
</gene>
<feature type="transmembrane region" description="Helical" evidence="2">
    <location>
        <begin position="43"/>
        <end position="61"/>
    </location>
</feature>
<keyword evidence="4" id="KW-1185">Reference proteome</keyword>
<reference evidence="3 4" key="1">
    <citation type="journal article" date="2017" name="BMC Genomics">
        <title>Comparative genomic and phylogenomic analyses of the Bifidobacteriaceae family.</title>
        <authorList>
            <person name="Lugli G.A."/>
            <person name="Milani C."/>
            <person name="Turroni F."/>
            <person name="Duranti S."/>
            <person name="Mancabelli L."/>
            <person name="Mangifesta M."/>
            <person name="Ferrario C."/>
            <person name="Modesto M."/>
            <person name="Mattarelli P."/>
            <person name="Jiri K."/>
            <person name="van Sinderen D."/>
            <person name="Ventura M."/>
        </authorList>
    </citation>
    <scope>NUCLEOTIDE SEQUENCE [LARGE SCALE GENOMIC DNA]</scope>
    <source>
        <strain evidence="3 4">DSM 24744</strain>
    </source>
</reference>
<feature type="transmembrane region" description="Helical" evidence="2">
    <location>
        <begin position="12"/>
        <end position="31"/>
    </location>
</feature>
<evidence type="ECO:0000256" key="1">
    <source>
        <dbReference type="SAM" id="MobiDB-lite"/>
    </source>
</evidence>
<dbReference type="Proteomes" id="UP000216454">
    <property type="component" value="Unassembled WGS sequence"/>
</dbReference>
<accession>A0A261F0V3</accession>
<keyword evidence="2" id="KW-0812">Transmembrane</keyword>
<dbReference type="AlphaFoldDB" id="A0A261F0V3"/>
<keyword evidence="2" id="KW-0472">Membrane</keyword>